<feature type="transmembrane region" description="Helical" evidence="1">
    <location>
        <begin position="53"/>
        <end position="75"/>
    </location>
</feature>
<dbReference type="Gene3D" id="1.20.144.10">
    <property type="entry name" value="Phosphatidic acid phosphatase type 2/haloperoxidase"/>
    <property type="match status" value="1"/>
</dbReference>
<feature type="transmembrane region" description="Helical" evidence="1">
    <location>
        <begin position="133"/>
        <end position="149"/>
    </location>
</feature>
<feature type="transmembrane region" description="Helical" evidence="1">
    <location>
        <begin position="180"/>
        <end position="198"/>
    </location>
</feature>
<dbReference type="GO" id="GO:0016020">
    <property type="term" value="C:membrane"/>
    <property type="evidence" value="ECO:0007669"/>
    <property type="project" value="UniProtKB-SubCell"/>
</dbReference>
<gene>
    <name evidence="2" type="ORF">E2R62_06960</name>
</gene>
<dbReference type="SUPFAM" id="SSF48317">
    <property type="entry name" value="Acid phosphatase/Vanadium-dependent haloperoxidase"/>
    <property type="match status" value="1"/>
</dbReference>
<proteinExistence type="predicted"/>
<evidence type="ECO:0000256" key="1">
    <source>
        <dbReference type="SAM" id="Phobius"/>
    </source>
</evidence>
<dbReference type="OMA" id="MEWERNI"/>
<sequence length="214" mass="24495">MKEPFATRLKYYLLWMVPVSVVFFGLYPTINAYTATRSDTLALWLPAELSVPFIPQFIWGYLSMYLIVLVPLFFLNLQQQKRLAIELMVVTVAAAIVFLLFPARLGFVRQLPDAPLYRALFSHLFTLDRPHNLVPSLHVAWSWCAVAAVSRTTRGWIPVALCFWFIVIALSTLFVHQHHLLDIATGFLLSLLVSYFTGKVYEKNRPYSLNAGQL</sequence>
<dbReference type="InterPro" id="IPR036938">
    <property type="entry name" value="PAP2/HPO_sf"/>
</dbReference>
<reference evidence="2" key="1">
    <citation type="submission" date="2019-03" db="EMBL/GenBank/DDBJ databases">
        <title>Complete genome sequence of enteropathogenic Citrobacter rodentium strain DBS100.</title>
        <authorList>
            <person name="Popov G."/>
            <person name="Fiebig A."/>
            <person name="Shideler S."/>
            <person name="Coombes B."/>
            <person name="Savchenko A."/>
        </authorList>
    </citation>
    <scope>NUCLEOTIDE SEQUENCE</scope>
    <source>
        <strain evidence="2">DBS100</strain>
    </source>
</reference>
<dbReference type="EMBL" id="CP038008">
    <property type="protein sequence ID" value="QBY28615.1"/>
    <property type="molecule type" value="Genomic_DNA"/>
</dbReference>
<dbReference type="RefSeq" id="WP_012906292.1">
    <property type="nucleotide sequence ID" value="NZ_CAJTBI010000029.1"/>
</dbReference>
<name>A0A482PE06_CITRO</name>
<feature type="transmembrane region" description="Helical" evidence="1">
    <location>
        <begin position="156"/>
        <end position="174"/>
    </location>
</feature>
<keyword evidence="1" id="KW-1133">Transmembrane helix</keyword>
<feature type="transmembrane region" description="Helical" evidence="1">
    <location>
        <begin position="12"/>
        <end position="33"/>
    </location>
</feature>
<accession>A0A482PE06</accession>
<keyword evidence="1" id="KW-0472">Membrane</keyword>
<evidence type="ECO:0000313" key="2">
    <source>
        <dbReference type="EMBL" id="QBY28615.1"/>
    </source>
</evidence>
<keyword evidence="1" id="KW-0812">Transmembrane</keyword>
<protein>
    <submittedName>
        <fullName evidence="2">Ser/Thr and Tyr protein phosphatase</fullName>
    </submittedName>
</protein>
<dbReference type="AlphaFoldDB" id="A0A482PE06"/>
<organism evidence="2">
    <name type="scientific">Citrobacter rodentium</name>
    <dbReference type="NCBI Taxonomy" id="67825"/>
    <lineage>
        <taxon>Bacteria</taxon>
        <taxon>Pseudomonadati</taxon>
        <taxon>Pseudomonadota</taxon>
        <taxon>Gammaproteobacteria</taxon>
        <taxon>Enterobacterales</taxon>
        <taxon>Enterobacteriaceae</taxon>
        <taxon>Citrobacter</taxon>
    </lineage>
</organism>
<feature type="transmembrane region" description="Helical" evidence="1">
    <location>
        <begin position="87"/>
        <end position="107"/>
    </location>
</feature>